<evidence type="ECO:0000256" key="9">
    <source>
        <dbReference type="ARBA" id="ARBA00023136"/>
    </source>
</evidence>
<feature type="transmembrane region" description="Helical" evidence="10">
    <location>
        <begin position="100"/>
        <end position="119"/>
    </location>
</feature>
<dbReference type="PANTHER" id="PTHR43066:SF1">
    <property type="entry name" value="RHOMBOID PROTEIN 2"/>
    <property type="match status" value="1"/>
</dbReference>
<evidence type="ECO:0000259" key="11">
    <source>
        <dbReference type="Pfam" id="PF01694"/>
    </source>
</evidence>
<keyword evidence="5" id="KW-0645">Protease</keyword>
<evidence type="ECO:0000256" key="5">
    <source>
        <dbReference type="ARBA" id="ARBA00022670"/>
    </source>
</evidence>
<evidence type="ECO:0000256" key="3">
    <source>
        <dbReference type="ARBA" id="ARBA00009045"/>
    </source>
</evidence>
<dbReference type="RefSeq" id="XP_008087294.1">
    <property type="nucleotide sequence ID" value="XM_008089103.1"/>
</dbReference>
<dbReference type="KEGG" id="glz:GLAREA_01887"/>
<evidence type="ECO:0000256" key="8">
    <source>
        <dbReference type="ARBA" id="ARBA00022989"/>
    </source>
</evidence>
<evidence type="ECO:0000313" key="13">
    <source>
        <dbReference type="Proteomes" id="UP000016922"/>
    </source>
</evidence>
<gene>
    <name evidence="12" type="ORF">GLAREA_01887</name>
</gene>
<feature type="transmembrane region" description="Helical" evidence="10">
    <location>
        <begin position="158"/>
        <end position="179"/>
    </location>
</feature>
<keyword evidence="7" id="KW-0378">Hydrolase</keyword>
<dbReference type="Proteomes" id="UP000016922">
    <property type="component" value="Unassembled WGS sequence"/>
</dbReference>
<keyword evidence="6 10" id="KW-0812">Transmembrane</keyword>
<dbReference type="GO" id="GO:0006508">
    <property type="term" value="P:proteolysis"/>
    <property type="evidence" value="ECO:0007669"/>
    <property type="project" value="UniProtKB-KW"/>
</dbReference>
<dbReference type="AlphaFoldDB" id="S3CJJ9"/>
<sequence>MAPSLPQFSAARMRSYVFRLPLFTRAIIAIITLLWLLSMQSVWNVQQWGALIPKEIGLASMYRTNTFPLVHNGFFHTFINVFALTPLLERFEAEYGTLTTLALFVGPLSTIPALLYTLIERGLLGLNTTVLGSSIWVFTLLAMEAVKTYKTNPSFQIGTVKVPTWTTPLIIVVFTSVLIPNTSFLGHLCGLAFGYGWGLGYLKFLAPPEWALRWIEGKLNLLGRLPHYVSVDQKTYGRFGVLPTTNTSNITIPRDGGLEMGLQGSTQRLGP</sequence>
<name>S3CJJ9_GLAL2</name>
<protein>
    <recommendedName>
        <fullName evidence="4">rhomboid protease</fullName>
        <ecNumber evidence="4">3.4.21.105</ecNumber>
    </recommendedName>
</protein>
<comment type="catalytic activity">
    <reaction evidence="1">
        <text>Cleaves type-1 transmembrane domains using a catalytic dyad composed of serine and histidine that are contributed by different transmembrane domains.</text>
        <dbReference type="EC" id="3.4.21.105"/>
    </reaction>
</comment>
<dbReference type="EMBL" id="KE145371">
    <property type="protein sequence ID" value="EPE25975.1"/>
    <property type="molecule type" value="Genomic_DNA"/>
</dbReference>
<proteinExistence type="inferred from homology"/>
<comment type="subcellular location">
    <subcellularLocation>
        <location evidence="2">Membrane</location>
        <topology evidence="2">Multi-pass membrane protein</topology>
    </subcellularLocation>
</comment>
<dbReference type="InterPro" id="IPR022764">
    <property type="entry name" value="Peptidase_S54_rhomboid_dom"/>
</dbReference>
<feature type="transmembrane region" description="Helical" evidence="10">
    <location>
        <begin position="22"/>
        <end position="43"/>
    </location>
</feature>
<evidence type="ECO:0000256" key="2">
    <source>
        <dbReference type="ARBA" id="ARBA00004141"/>
    </source>
</evidence>
<feature type="transmembrane region" description="Helical" evidence="10">
    <location>
        <begin position="185"/>
        <end position="206"/>
    </location>
</feature>
<evidence type="ECO:0000256" key="6">
    <source>
        <dbReference type="ARBA" id="ARBA00022692"/>
    </source>
</evidence>
<dbReference type="OMA" id="NTYPIVH"/>
<keyword evidence="8 10" id="KW-1133">Transmembrane helix</keyword>
<dbReference type="HOGENOM" id="CLU_084816_0_0_1"/>
<dbReference type="EC" id="3.4.21.105" evidence="4"/>
<evidence type="ECO:0000256" key="7">
    <source>
        <dbReference type="ARBA" id="ARBA00022801"/>
    </source>
</evidence>
<evidence type="ECO:0000256" key="1">
    <source>
        <dbReference type="ARBA" id="ARBA00000156"/>
    </source>
</evidence>
<feature type="domain" description="Peptidase S54 rhomboid" evidence="11">
    <location>
        <begin position="60"/>
        <end position="202"/>
    </location>
</feature>
<evidence type="ECO:0000256" key="10">
    <source>
        <dbReference type="SAM" id="Phobius"/>
    </source>
</evidence>
<keyword evidence="13" id="KW-1185">Reference proteome</keyword>
<evidence type="ECO:0000256" key="4">
    <source>
        <dbReference type="ARBA" id="ARBA00013039"/>
    </source>
</evidence>
<organism evidence="12 13">
    <name type="scientific">Glarea lozoyensis (strain ATCC 20868 / MF5171)</name>
    <dbReference type="NCBI Taxonomy" id="1116229"/>
    <lineage>
        <taxon>Eukaryota</taxon>
        <taxon>Fungi</taxon>
        <taxon>Dikarya</taxon>
        <taxon>Ascomycota</taxon>
        <taxon>Pezizomycotina</taxon>
        <taxon>Leotiomycetes</taxon>
        <taxon>Helotiales</taxon>
        <taxon>Helotiaceae</taxon>
        <taxon>Glarea</taxon>
    </lineage>
</organism>
<feature type="transmembrane region" description="Helical" evidence="10">
    <location>
        <begin position="125"/>
        <end position="146"/>
    </location>
</feature>
<dbReference type="STRING" id="1116229.S3CJJ9"/>
<dbReference type="GO" id="GO:0016020">
    <property type="term" value="C:membrane"/>
    <property type="evidence" value="ECO:0007669"/>
    <property type="project" value="UniProtKB-SubCell"/>
</dbReference>
<dbReference type="SUPFAM" id="SSF144091">
    <property type="entry name" value="Rhomboid-like"/>
    <property type="match status" value="1"/>
</dbReference>
<keyword evidence="9 10" id="KW-0472">Membrane</keyword>
<dbReference type="Pfam" id="PF01694">
    <property type="entry name" value="Rhomboid"/>
    <property type="match status" value="1"/>
</dbReference>
<dbReference type="Gene3D" id="1.20.1540.10">
    <property type="entry name" value="Rhomboid-like"/>
    <property type="match status" value="1"/>
</dbReference>
<reference evidence="12 13" key="1">
    <citation type="journal article" date="2013" name="BMC Genomics">
        <title>Genomics-driven discovery of the pneumocandin biosynthetic gene cluster in the fungus Glarea lozoyensis.</title>
        <authorList>
            <person name="Chen L."/>
            <person name="Yue Q."/>
            <person name="Zhang X."/>
            <person name="Xiang M."/>
            <person name="Wang C."/>
            <person name="Li S."/>
            <person name="Che Y."/>
            <person name="Ortiz-Lopez F.J."/>
            <person name="Bills G.F."/>
            <person name="Liu X."/>
            <person name="An Z."/>
        </authorList>
    </citation>
    <scope>NUCLEOTIDE SEQUENCE [LARGE SCALE GENOMIC DNA]</scope>
    <source>
        <strain evidence="13">ATCC 20868 / MF5171</strain>
    </source>
</reference>
<dbReference type="InterPro" id="IPR035952">
    <property type="entry name" value="Rhomboid-like_sf"/>
</dbReference>
<dbReference type="GO" id="GO:0004252">
    <property type="term" value="F:serine-type endopeptidase activity"/>
    <property type="evidence" value="ECO:0007669"/>
    <property type="project" value="InterPro"/>
</dbReference>
<dbReference type="PANTHER" id="PTHR43066">
    <property type="entry name" value="RHOMBOID-RELATED PROTEIN"/>
    <property type="match status" value="1"/>
</dbReference>
<dbReference type="OrthoDB" id="10257275at2759"/>
<accession>S3CJJ9</accession>
<evidence type="ECO:0000313" key="12">
    <source>
        <dbReference type="EMBL" id="EPE25975.1"/>
    </source>
</evidence>
<comment type="similarity">
    <text evidence="3">Belongs to the peptidase S54 family.</text>
</comment>
<dbReference type="eggNOG" id="KOG2632">
    <property type="taxonomic scope" value="Eukaryota"/>
</dbReference>
<feature type="transmembrane region" description="Helical" evidence="10">
    <location>
        <begin position="69"/>
        <end position="88"/>
    </location>
</feature>
<dbReference type="GeneID" id="19460945"/>